<sequence length="119" mass="13381">MYLNRIACFASCGGCPCMEEKKKKKEKQAILGESFGYEDEGSSSDSEDETILRYQQSLLPPKSKQPTISTKLKRNTTITIGGEEFMYVHDVEDGTGEHQDAQRSFLERDGDMEMTGELV</sequence>
<dbReference type="InParanoid" id="A0A7M7PTY4"/>
<accession>A0A7M7PTY4</accession>
<name>A0A7M7PTY4_STRPU</name>
<reference evidence="2" key="2">
    <citation type="submission" date="2021-01" db="UniProtKB">
        <authorList>
            <consortium name="EnsemblMetazoa"/>
        </authorList>
    </citation>
    <scope>IDENTIFICATION</scope>
</reference>
<dbReference type="AlphaFoldDB" id="A0A7M7PTY4"/>
<feature type="region of interest" description="Disordered" evidence="1">
    <location>
        <begin position="93"/>
        <end position="119"/>
    </location>
</feature>
<proteinExistence type="predicted"/>
<keyword evidence="3" id="KW-1185">Reference proteome</keyword>
<evidence type="ECO:0000313" key="3">
    <source>
        <dbReference type="Proteomes" id="UP000007110"/>
    </source>
</evidence>
<dbReference type="EnsemblMetazoa" id="XM_030999374">
    <property type="protein sequence ID" value="XP_030855234"/>
    <property type="gene ID" value="LOC115929659"/>
</dbReference>
<dbReference type="Proteomes" id="UP000007110">
    <property type="component" value="Unassembled WGS sequence"/>
</dbReference>
<feature type="compositionally biased region" description="Basic and acidic residues" evidence="1">
    <location>
        <begin position="93"/>
        <end position="111"/>
    </location>
</feature>
<organism evidence="2 3">
    <name type="scientific">Strongylocentrotus purpuratus</name>
    <name type="common">Purple sea urchin</name>
    <dbReference type="NCBI Taxonomy" id="7668"/>
    <lineage>
        <taxon>Eukaryota</taxon>
        <taxon>Metazoa</taxon>
        <taxon>Echinodermata</taxon>
        <taxon>Eleutherozoa</taxon>
        <taxon>Echinozoa</taxon>
        <taxon>Echinoidea</taxon>
        <taxon>Euechinoidea</taxon>
        <taxon>Echinacea</taxon>
        <taxon>Camarodonta</taxon>
        <taxon>Echinidea</taxon>
        <taxon>Strongylocentrotidae</taxon>
        <taxon>Strongylocentrotus</taxon>
    </lineage>
</organism>
<dbReference type="KEGG" id="spu:115929659"/>
<evidence type="ECO:0000256" key="1">
    <source>
        <dbReference type="SAM" id="MobiDB-lite"/>
    </source>
</evidence>
<reference evidence="3" key="1">
    <citation type="submission" date="2015-02" db="EMBL/GenBank/DDBJ databases">
        <title>Genome sequencing for Strongylocentrotus purpuratus.</title>
        <authorList>
            <person name="Murali S."/>
            <person name="Liu Y."/>
            <person name="Vee V."/>
            <person name="English A."/>
            <person name="Wang M."/>
            <person name="Skinner E."/>
            <person name="Han Y."/>
            <person name="Muzny D.M."/>
            <person name="Worley K.C."/>
            <person name="Gibbs R.A."/>
        </authorList>
    </citation>
    <scope>NUCLEOTIDE SEQUENCE</scope>
</reference>
<protein>
    <submittedName>
        <fullName evidence="2">Uncharacterized protein</fullName>
    </submittedName>
</protein>
<dbReference type="GeneID" id="115929659"/>
<dbReference type="RefSeq" id="XP_030855234.1">
    <property type="nucleotide sequence ID" value="XM_030999374.1"/>
</dbReference>
<evidence type="ECO:0000313" key="2">
    <source>
        <dbReference type="EnsemblMetazoa" id="XP_030855234"/>
    </source>
</evidence>